<keyword evidence="3 8" id="KW-1134">Transmembrane beta strand</keyword>
<dbReference type="SUPFAM" id="SSF49464">
    <property type="entry name" value="Carboxypeptidase regulatory domain-like"/>
    <property type="match status" value="1"/>
</dbReference>
<dbReference type="PROSITE" id="PS52016">
    <property type="entry name" value="TONB_DEPENDENT_REC_3"/>
    <property type="match status" value="1"/>
</dbReference>
<dbReference type="InterPro" id="IPR008969">
    <property type="entry name" value="CarboxyPept-like_regulatory"/>
</dbReference>
<dbReference type="NCBIfam" id="TIGR04056">
    <property type="entry name" value="OMP_RagA_SusC"/>
    <property type="match status" value="1"/>
</dbReference>
<evidence type="ECO:0000256" key="5">
    <source>
        <dbReference type="ARBA" id="ARBA00023077"/>
    </source>
</evidence>
<evidence type="ECO:0000259" key="11">
    <source>
        <dbReference type="Pfam" id="PF00593"/>
    </source>
</evidence>
<name>A0A1T5DQM8_9SPHI</name>
<dbReference type="InterPro" id="IPR037066">
    <property type="entry name" value="Plug_dom_sf"/>
</dbReference>
<dbReference type="Pfam" id="PF00593">
    <property type="entry name" value="TonB_dep_Rec_b-barrel"/>
    <property type="match status" value="1"/>
</dbReference>
<dbReference type="Pfam" id="PF07715">
    <property type="entry name" value="Plug"/>
    <property type="match status" value="1"/>
</dbReference>
<evidence type="ECO:0000313" key="14">
    <source>
        <dbReference type="Proteomes" id="UP000189981"/>
    </source>
</evidence>
<evidence type="ECO:0000256" key="10">
    <source>
        <dbReference type="SAM" id="SignalP"/>
    </source>
</evidence>
<dbReference type="AlphaFoldDB" id="A0A1T5DQM8"/>
<dbReference type="InterPro" id="IPR036942">
    <property type="entry name" value="Beta-barrel_TonB_sf"/>
</dbReference>
<dbReference type="RefSeq" id="WP_139377465.1">
    <property type="nucleotide sequence ID" value="NZ_FUYR01000002.1"/>
</dbReference>
<organism evidence="13 14">
    <name type="scientific">Daejeonella lutea</name>
    <dbReference type="NCBI Taxonomy" id="572036"/>
    <lineage>
        <taxon>Bacteria</taxon>
        <taxon>Pseudomonadati</taxon>
        <taxon>Bacteroidota</taxon>
        <taxon>Sphingobacteriia</taxon>
        <taxon>Sphingobacteriales</taxon>
        <taxon>Sphingobacteriaceae</taxon>
        <taxon>Daejeonella</taxon>
    </lineage>
</organism>
<evidence type="ECO:0000256" key="7">
    <source>
        <dbReference type="ARBA" id="ARBA00023237"/>
    </source>
</evidence>
<feature type="chain" id="PRO_5012459478" evidence="10">
    <location>
        <begin position="21"/>
        <end position="1033"/>
    </location>
</feature>
<dbReference type="NCBIfam" id="TIGR04057">
    <property type="entry name" value="SusC_RagA_signa"/>
    <property type="match status" value="1"/>
</dbReference>
<evidence type="ECO:0000256" key="4">
    <source>
        <dbReference type="ARBA" id="ARBA00022692"/>
    </source>
</evidence>
<comment type="similarity">
    <text evidence="8 9">Belongs to the TonB-dependent receptor family.</text>
</comment>
<evidence type="ECO:0000256" key="3">
    <source>
        <dbReference type="ARBA" id="ARBA00022452"/>
    </source>
</evidence>
<dbReference type="Gene3D" id="2.170.130.10">
    <property type="entry name" value="TonB-dependent receptor, plug domain"/>
    <property type="match status" value="1"/>
</dbReference>
<dbReference type="InterPro" id="IPR039426">
    <property type="entry name" value="TonB-dep_rcpt-like"/>
</dbReference>
<keyword evidence="7 8" id="KW-0998">Cell outer membrane</keyword>
<dbReference type="InterPro" id="IPR000531">
    <property type="entry name" value="Beta-barrel_TonB"/>
</dbReference>
<keyword evidence="2 8" id="KW-0813">Transport</keyword>
<dbReference type="Gene3D" id="2.60.40.1120">
    <property type="entry name" value="Carboxypeptidase-like, regulatory domain"/>
    <property type="match status" value="1"/>
</dbReference>
<gene>
    <name evidence="13" type="ORF">SAMN05661099_2520</name>
</gene>
<dbReference type="Gene3D" id="2.40.170.20">
    <property type="entry name" value="TonB-dependent receptor, beta-barrel domain"/>
    <property type="match status" value="1"/>
</dbReference>
<comment type="subcellular location">
    <subcellularLocation>
        <location evidence="1 8">Cell outer membrane</location>
        <topology evidence="1 8">Multi-pass membrane protein</topology>
    </subcellularLocation>
</comment>
<dbReference type="EMBL" id="FUYR01000002">
    <property type="protein sequence ID" value="SKB73984.1"/>
    <property type="molecule type" value="Genomic_DNA"/>
</dbReference>
<evidence type="ECO:0000256" key="2">
    <source>
        <dbReference type="ARBA" id="ARBA00022448"/>
    </source>
</evidence>
<dbReference type="STRING" id="572036.SAMN05661099_2520"/>
<dbReference type="InterPro" id="IPR012910">
    <property type="entry name" value="Plug_dom"/>
</dbReference>
<dbReference type="InterPro" id="IPR023996">
    <property type="entry name" value="TonB-dep_OMP_SusC/RagA"/>
</dbReference>
<reference evidence="14" key="1">
    <citation type="submission" date="2017-02" db="EMBL/GenBank/DDBJ databases">
        <authorList>
            <person name="Varghese N."/>
            <person name="Submissions S."/>
        </authorList>
    </citation>
    <scope>NUCLEOTIDE SEQUENCE [LARGE SCALE GENOMIC DNA]</scope>
    <source>
        <strain evidence="14">DSM 22385</strain>
    </source>
</reference>
<dbReference type="OrthoDB" id="9768177at2"/>
<protein>
    <submittedName>
        <fullName evidence="13">TonB-linked outer membrane protein, SusC/RagA family</fullName>
    </submittedName>
</protein>
<keyword evidence="10" id="KW-0732">Signal</keyword>
<accession>A0A1T5DQM8</accession>
<dbReference type="SUPFAM" id="SSF56935">
    <property type="entry name" value="Porins"/>
    <property type="match status" value="1"/>
</dbReference>
<feature type="signal peptide" evidence="10">
    <location>
        <begin position="1"/>
        <end position="20"/>
    </location>
</feature>
<keyword evidence="4 8" id="KW-0812">Transmembrane</keyword>
<evidence type="ECO:0000256" key="8">
    <source>
        <dbReference type="PROSITE-ProRule" id="PRU01360"/>
    </source>
</evidence>
<evidence type="ECO:0000259" key="12">
    <source>
        <dbReference type="Pfam" id="PF07715"/>
    </source>
</evidence>
<keyword evidence="6 8" id="KW-0472">Membrane</keyword>
<dbReference type="Pfam" id="PF13715">
    <property type="entry name" value="CarbopepD_reg_2"/>
    <property type="match status" value="1"/>
</dbReference>
<keyword evidence="14" id="KW-1185">Reference proteome</keyword>
<feature type="domain" description="TonB-dependent receptor-like beta-barrel" evidence="11">
    <location>
        <begin position="402"/>
        <end position="988"/>
    </location>
</feature>
<dbReference type="InterPro" id="IPR023997">
    <property type="entry name" value="TonB-dep_OMP_SusC/RagA_CS"/>
</dbReference>
<evidence type="ECO:0000256" key="1">
    <source>
        <dbReference type="ARBA" id="ARBA00004571"/>
    </source>
</evidence>
<dbReference type="GO" id="GO:0009279">
    <property type="term" value="C:cell outer membrane"/>
    <property type="evidence" value="ECO:0007669"/>
    <property type="project" value="UniProtKB-SubCell"/>
</dbReference>
<evidence type="ECO:0000256" key="6">
    <source>
        <dbReference type="ARBA" id="ARBA00023136"/>
    </source>
</evidence>
<sequence length="1033" mass="110760">MKRLLQSLFLMLFIAFQALAQDRTVTGTVTDKLDGLPLPGVSVKAAGSTAGTSTDGNGRFSLQVPSGSTSLTFTYIGYLPQTLAITGTTMNVTLTSDRRQLSEVVVVGYGTQSRKEVTGSVGSVTGGALADKPVASFDQALAGRVSGVQVTVSSGILGQAPRVRIRGVNSISNGTEPLYVVDGLPVVTGNQSGTTTTNPLGDINPNDIQSVDVLKDGAATAIYGSRAANGVVLITTKKGTAGKPQIAYNTWFSSSSVAKTFDLLSADQFITIANEKLTNSGGAAGAVASGINTDWQDVVFNKNAFQQSHALAVSGATEQSNYYFSLGYNDLEGAIKSNTQNKYSFFGKIEQSALDKHLTFGINANVAYTRNFGLNAGTNALSGNVGNAIRALPNVAPMNPDGSYNFSADLARLGRGTNLREIDDNYTNIAFVLANNKFRNQTTNLIGGAFVNFNIINGLDLKTQISTNSLFGEDYQYYSPLHGDGRGSGGFAFQQYIPTFRYVWTNTLGYNKTIGDHNFGAVGGLEFQKSRYRAFNASATSISTTFFGGENLISNSFPQATFGLGGSVSEQAYKSLFVRGNYSYKGKYLLSATFRSDQISSLPQGNQVANLPGASIGWRISEEGFFKNSSAFKFINDFKIRGGYSKVGNTDIGNYPFAGNFSAATYGANSGLFFSQAGNPDLKFETSKKYNAGVDLSMFNSRLNLSADYFTNDVDNIILFVPTPLSLGVPGNGINQNVGSMNNKGFEFTVGSMNVQNDNFSWSSDLNLTLVKNRIKTLANNNSDVVFSYNIHRVGESIASLYGYKYEGVNPANGNPLYRKANGQIIQGNIVTQAYSVYDPANPSVAGAATTLAAADRVVLGNSSPTYFGGLNNTFTYKGLDLNVFLTFSGGNKVMNVTRQESLLNQKFLNGGTELLNRWTSTNTNTDVPRLYYGRDAFTNLTANTVSRFVEDGSYIRGQNITLGYTLPVSVVNSLKFNKLRVYAQVMNAFIITDYSGLDPELNTSVTSNSTVGVDYNTNPISRTFVLGLNLGF</sequence>
<evidence type="ECO:0000256" key="9">
    <source>
        <dbReference type="RuleBase" id="RU003357"/>
    </source>
</evidence>
<dbReference type="Proteomes" id="UP000189981">
    <property type="component" value="Unassembled WGS sequence"/>
</dbReference>
<keyword evidence="5 9" id="KW-0798">TonB box</keyword>
<evidence type="ECO:0000313" key="13">
    <source>
        <dbReference type="EMBL" id="SKB73984.1"/>
    </source>
</evidence>
<feature type="domain" description="TonB-dependent receptor plug" evidence="12">
    <location>
        <begin position="114"/>
        <end position="231"/>
    </location>
</feature>
<proteinExistence type="inferred from homology"/>